<feature type="transmembrane region" description="Helical" evidence="1">
    <location>
        <begin position="253"/>
        <end position="272"/>
    </location>
</feature>
<dbReference type="PANTHER" id="PTHR35329">
    <property type="entry name" value="CHITIN SYNTHASE EXPORT CHAPERONE"/>
    <property type="match status" value="1"/>
</dbReference>
<evidence type="ECO:0000313" key="3">
    <source>
        <dbReference type="Proteomes" id="UP001163846"/>
    </source>
</evidence>
<dbReference type="GO" id="GO:0005789">
    <property type="term" value="C:endoplasmic reticulum membrane"/>
    <property type="evidence" value="ECO:0007669"/>
    <property type="project" value="TreeGrafter"/>
</dbReference>
<sequence length="405" mass="44263">MTRFGDFAPLCRNTPSYTWCNLFYRQLSDDSSLKSILTGLSADANSAPVGINPVCGIAKSGTTINGPHQGSGKSLGNIANIVVCAVSMLVILGLIVGSQKRKAAVGRVELRNLLVIYFLTLPFQLLTTGAVLEQGSTALVALTAIHAGLVAAFFWALIMNALIATQKIEDGTPAALVPYFLFCAAFFAGTTYIAFDVALGITTALGPSNDPSELRSIPLFVLTSVWPAAASVLYFAIMAYIVLAVLNETRPMWYYILSAGLFVLSQLAWFLLGKVICEGSTSKIDGSFIATILETAAVSVLYLAWRSITEGSSQLRYHLITLVLLLWLLSYVTVHRAFFTVWRTFYELRGLCFRFQWNPTSHLGCICFCGPEAHLQNDLDGTVSSARPSIWWRIHLRPSYSFQPL</sequence>
<keyword evidence="3" id="KW-1185">Reference proteome</keyword>
<feature type="transmembrane region" description="Helical" evidence="1">
    <location>
        <begin position="78"/>
        <end position="98"/>
    </location>
</feature>
<keyword evidence="1" id="KW-0812">Transmembrane</keyword>
<dbReference type="GO" id="GO:0006457">
    <property type="term" value="P:protein folding"/>
    <property type="evidence" value="ECO:0007669"/>
    <property type="project" value="TreeGrafter"/>
</dbReference>
<feature type="transmembrane region" description="Helical" evidence="1">
    <location>
        <begin position="284"/>
        <end position="305"/>
    </location>
</feature>
<feature type="transmembrane region" description="Helical" evidence="1">
    <location>
        <begin position="176"/>
        <end position="205"/>
    </location>
</feature>
<feature type="transmembrane region" description="Helical" evidence="1">
    <location>
        <begin position="317"/>
        <end position="339"/>
    </location>
</feature>
<dbReference type="EMBL" id="MU806204">
    <property type="protein sequence ID" value="KAJ3838076.1"/>
    <property type="molecule type" value="Genomic_DNA"/>
</dbReference>
<dbReference type="AlphaFoldDB" id="A0AA38P8F7"/>
<dbReference type="InterPro" id="IPR022057">
    <property type="entry name" value="Chs7"/>
</dbReference>
<feature type="transmembrane region" description="Helical" evidence="1">
    <location>
        <begin position="225"/>
        <end position="246"/>
    </location>
</feature>
<protein>
    <submittedName>
        <fullName evidence="2">Chitin synthase III catalytic subunit-domain-containing protein</fullName>
    </submittedName>
</protein>
<name>A0AA38P8F7_9AGAR</name>
<dbReference type="Proteomes" id="UP001163846">
    <property type="component" value="Unassembled WGS sequence"/>
</dbReference>
<feature type="transmembrane region" description="Helical" evidence="1">
    <location>
        <begin position="110"/>
        <end position="132"/>
    </location>
</feature>
<keyword evidence="1" id="KW-0472">Membrane</keyword>
<dbReference type="GO" id="GO:0051082">
    <property type="term" value="F:unfolded protein binding"/>
    <property type="evidence" value="ECO:0007669"/>
    <property type="project" value="TreeGrafter"/>
</dbReference>
<comment type="caution">
    <text evidence="2">The sequence shown here is derived from an EMBL/GenBank/DDBJ whole genome shotgun (WGS) entry which is preliminary data.</text>
</comment>
<dbReference type="Pfam" id="PF12271">
    <property type="entry name" value="Chs7"/>
    <property type="match status" value="1"/>
</dbReference>
<gene>
    <name evidence="2" type="ORF">F5878DRAFT_538240</name>
</gene>
<keyword evidence="1" id="KW-1133">Transmembrane helix</keyword>
<accession>A0AA38P8F7</accession>
<dbReference type="PANTHER" id="PTHR35329:SF1">
    <property type="entry name" value="CHITIN SYNTHASE EXPORT CHAPERONE"/>
    <property type="match status" value="1"/>
</dbReference>
<evidence type="ECO:0000256" key="1">
    <source>
        <dbReference type="SAM" id="Phobius"/>
    </source>
</evidence>
<feature type="transmembrane region" description="Helical" evidence="1">
    <location>
        <begin position="138"/>
        <end position="164"/>
    </location>
</feature>
<organism evidence="2 3">
    <name type="scientific">Lentinula raphanica</name>
    <dbReference type="NCBI Taxonomy" id="153919"/>
    <lineage>
        <taxon>Eukaryota</taxon>
        <taxon>Fungi</taxon>
        <taxon>Dikarya</taxon>
        <taxon>Basidiomycota</taxon>
        <taxon>Agaricomycotina</taxon>
        <taxon>Agaricomycetes</taxon>
        <taxon>Agaricomycetidae</taxon>
        <taxon>Agaricales</taxon>
        <taxon>Marasmiineae</taxon>
        <taxon>Omphalotaceae</taxon>
        <taxon>Lentinula</taxon>
    </lineage>
</organism>
<proteinExistence type="predicted"/>
<evidence type="ECO:0000313" key="2">
    <source>
        <dbReference type="EMBL" id="KAJ3838076.1"/>
    </source>
</evidence>
<reference evidence="2" key="1">
    <citation type="submission" date="2022-08" db="EMBL/GenBank/DDBJ databases">
        <authorList>
            <consortium name="DOE Joint Genome Institute"/>
            <person name="Min B."/>
            <person name="Riley R."/>
            <person name="Sierra-Patev S."/>
            <person name="Naranjo-Ortiz M."/>
            <person name="Looney B."/>
            <person name="Konkel Z."/>
            <person name="Slot J.C."/>
            <person name="Sakamoto Y."/>
            <person name="Steenwyk J.L."/>
            <person name="Rokas A."/>
            <person name="Carro J."/>
            <person name="Camarero S."/>
            <person name="Ferreira P."/>
            <person name="Molpeceres G."/>
            <person name="Ruiz-Duenas F.J."/>
            <person name="Serrano A."/>
            <person name="Henrissat B."/>
            <person name="Drula E."/>
            <person name="Hughes K.W."/>
            <person name="Mata J.L."/>
            <person name="Ishikawa N.K."/>
            <person name="Vargas-Isla R."/>
            <person name="Ushijima S."/>
            <person name="Smith C.A."/>
            <person name="Ahrendt S."/>
            <person name="Andreopoulos W."/>
            <person name="He G."/>
            <person name="Labutti K."/>
            <person name="Lipzen A."/>
            <person name="Ng V."/>
            <person name="Sandor L."/>
            <person name="Barry K."/>
            <person name="Martinez A.T."/>
            <person name="Xiao Y."/>
            <person name="Gibbons J.G."/>
            <person name="Terashima K."/>
            <person name="Hibbett D.S."/>
            <person name="Grigoriev I.V."/>
        </authorList>
    </citation>
    <scope>NUCLEOTIDE SEQUENCE</scope>
    <source>
        <strain evidence="2">TFB9207</strain>
    </source>
</reference>